<evidence type="ECO:0000259" key="1">
    <source>
        <dbReference type="Pfam" id="PF08393"/>
    </source>
</evidence>
<dbReference type="InterPro" id="IPR026983">
    <property type="entry name" value="DHC"/>
</dbReference>
<dbReference type="GO" id="GO:0007018">
    <property type="term" value="P:microtubule-based movement"/>
    <property type="evidence" value="ECO:0007669"/>
    <property type="project" value="InterPro"/>
</dbReference>
<dbReference type="WBParaSite" id="MCU_006570-RA">
    <property type="protein sequence ID" value="MCU_006570-RA"/>
    <property type="gene ID" value="MCU_006570"/>
</dbReference>
<dbReference type="Pfam" id="PF08393">
    <property type="entry name" value="DHC_N2"/>
    <property type="match status" value="1"/>
</dbReference>
<protein>
    <submittedName>
        <fullName evidence="2">DHC_N2 domain-containing protein</fullName>
    </submittedName>
</protein>
<evidence type="ECO:0000313" key="2">
    <source>
        <dbReference type="WBParaSite" id="MCU_006570-RA"/>
    </source>
</evidence>
<dbReference type="AlphaFoldDB" id="A0A5K3F9C0"/>
<dbReference type="GO" id="GO:0045505">
    <property type="term" value="F:dynein intermediate chain binding"/>
    <property type="evidence" value="ECO:0007669"/>
    <property type="project" value="InterPro"/>
</dbReference>
<feature type="domain" description="Dynein heavy chain linker" evidence="1">
    <location>
        <begin position="1"/>
        <end position="98"/>
    </location>
</feature>
<dbReference type="InterPro" id="IPR013602">
    <property type="entry name" value="Dynein_heavy_linker"/>
</dbReference>
<dbReference type="Gene3D" id="1.20.140.100">
    <property type="entry name" value="Dynein heavy chain, N-terminal domain 2"/>
    <property type="match status" value="1"/>
</dbReference>
<dbReference type="GO" id="GO:0030286">
    <property type="term" value="C:dynein complex"/>
    <property type="evidence" value="ECO:0007669"/>
    <property type="project" value="InterPro"/>
</dbReference>
<dbReference type="PANTHER" id="PTHR45703">
    <property type="entry name" value="DYNEIN HEAVY CHAIN"/>
    <property type="match status" value="1"/>
</dbReference>
<organism evidence="2">
    <name type="scientific">Mesocestoides corti</name>
    <name type="common">Flatworm</name>
    <dbReference type="NCBI Taxonomy" id="53468"/>
    <lineage>
        <taxon>Eukaryota</taxon>
        <taxon>Metazoa</taxon>
        <taxon>Spiralia</taxon>
        <taxon>Lophotrochozoa</taxon>
        <taxon>Platyhelminthes</taxon>
        <taxon>Cestoda</taxon>
        <taxon>Eucestoda</taxon>
        <taxon>Cyclophyllidea</taxon>
        <taxon>Mesocestoididae</taxon>
        <taxon>Mesocestoides</taxon>
    </lineage>
</organism>
<proteinExistence type="predicted"/>
<reference evidence="2" key="1">
    <citation type="submission" date="2019-11" db="UniProtKB">
        <authorList>
            <consortium name="WormBaseParasite"/>
        </authorList>
    </citation>
    <scope>IDENTIFICATION</scope>
</reference>
<accession>A0A5K3F9C0</accession>
<sequence length="99" mass="11140">MQTLDDNSISLQSMGASTFSAPFITEIRTLEKQLSQVSEVLELWTLVQRKWLHLEGIFSAGDIRSHLPKEAEKFDKLDSLFKQAIQDAAKEPEVSACCL</sequence>
<dbReference type="GO" id="GO:0051959">
    <property type="term" value="F:dynein light intermediate chain binding"/>
    <property type="evidence" value="ECO:0007669"/>
    <property type="project" value="InterPro"/>
</dbReference>
<name>A0A5K3F9C0_MESCO</name>
<dbReference type="InterPro" id="IPR042222">
    <property type="entry name" value="Dynein_2_N"/>
</dbReference>